<evidence type="ECO:0000313" key="7">
    <source>
        <dbReference type="EMBL" id="KAK9920574.1"/>
    </source>
</evidence>
<keyword evidence="5 6" id="KW-0472">Membrane</keyword>
<keyword evidence="8" id="KW-1185">Reference proteome</keyword>
<feature type="transmembrane region" description="Helical" evidence="6">
    <location>
        <begin position="451"/>
        <end position="474"/>
    </location>
</feature>
<organism evidence="7 8">
    <name type="scientific">Rubus argutus</name>
    <name type="common">Southern blackberry</name>
    <dbReference type="NCBI Taxonomy" id="59490"/>
    <lineage>
        <taxon>Eukaryota</taxon>
        <taxon>Viridiplantae</taxon>
        <taxon>Streptophyta</taxon>
        <taxon>Embryophyta</taxon>
        <taxon>Tracheophyta</taxon>
        <taxon>Spermatophyta</taxon>
        <taxon>Magnoliopsida</taxon>
        <taxon>eudicotyledons</taxon>
        <taxon>Gunneridae</taxon>
        <taxon>Pentapetalae</taxon>
        <taxon>rosids</taxon>
        <taxon>fabids</taxon>
        <taxon>Rosales</taxon>
        <taxon>Rosaceae</taxon>
        <taxon>Rosoideae</taxon>
        <taxon>Rosoideae incertae sedis</taxon>
        <taxon>Rubus</taxon>
    </lineage>
</organism>
<feature type="transmembrane region" description="Helical" evidence="6">
    <location>
        <begin position="415"/>
        <end position="439"/>
    </location>
</feature>
<comment type="caution">
    <text evidence="7">The sequence shown here is derived from an EMBL/GenBank/DDBJ whole genome shotgun (WGS) entry which is preliminary data.</text>
</comment>
<evidence type="ECO:0000256" key="6">
    <source>
        <dbReference type="SAM" id="Phobius"/>
    </source>
</evidence>
<name>A0AAW1W732_RUBAR</name>
<feature type="transmembrane region" description="Helical" evidence="6">
    <location>
        <begin position="499"/>
        <end position="519"/>
    </location>
</feature>
<dbReference type="Gene3D" id="1.20.1250.20">
    <property type="entry name" value="MFS general substrate transporter like domains"/>
    <property type="match status" value="2"/>
</dbReference>
<dbReference type="InterPro" id="IPR036259">
    <property type="entry name" value="MFS_trans_sf"/>
</dbReference>
<keyword evidence="3 6" id="KW-0812">Transmembrane</keyword>
<dbReference type="PANTHER" id="PTHR11654">
    <property type="entry name" value="OLIGOPEPTIDE TRANSPORTER-RELATED"/>
    <property type="match status" value="1"/>
</dbReference>
<accession>A0AAW1W732</accession>
<evidence type="ECO:0000256" key="1">
    <source>
        <dbReference type="ARBA" id="ARBA00004141"/>
    </source>
</evidence>
<evidence type="ECO:0000313" key="8">
    <source>
        <dbReference type="Proteomes" id="UP001457282"/>
    </source>
</evidence>
<dbReference type="SUPFAM" id="SSF103473">
    <property type="entry name" value="MFS general substrate transporter"/>
    <property type="match status" value="1"/>
</dbReference>
<dbReference type="Proteomes" id="UP001457282">
    <property type="component" value="Unassembled WGS sequence"/>
</dbReference>
<comment type="similarity">
    <text evidence="2">Belongs to the major facilitator superfamily. Proton-dependent oligopeptide transporter (POT/PTR) (TC 2.A.17) family.</text>
</comment>
<comment type="subcellular location">
    <subcellularLocation>
        <location evidence="1">Membrane</location>
        <topology evidence="1">Multi-pass membrane protein</topology>
    </subcellularLocation>
</comment>
<feature type="transmembrane region" description="Helical" evidence="6">
    <location>
        <begin position="105"/>
        <end position="124"/>
    </location>
</feature>
<gene>
    <name evidence="7" type="ORF">M0R45_029127</name>
</gene>
<dbReference type="GO" id="GO:0022857">
    <property type="term" value="F:transmembrane transporter activity"/>
    <property type="evidence" value="ECO:0007669"/>
    <property type="project" value="InterPro"/>
</dbReference>
<evidence type="ECO:0000256" key="5">
    <source>
        <dbReference type="ARBA" id="ARBA00023136"/>
    </source>
</evidence>
<reference evidence="7 8" key="1">
    <citation type="journal article" date="2023" name="G3 (Bethesda)">
        <title>A chromosome-length genome assembly and annotation of blackberry (Rubus argutus, cv. 'Hillquist').</title>
        <authorList>
            <person name="Bruna T."/>
            <person name="Aryal R."/>
            <person name="Dudchenko O."/>
            <person name="Sargent D.J."/>
            <person name="Mead D."/>
            <person name="Buti M."/>
            <person name="Cavallini A."/>
            <person name="Hytonen T."/>
            <person name="Andres J."/>
            <person name="Pham M."/>
            <person name="Weisz D."/>
            <person name="Mascagni F."/>
            <person name="Usai G."/>
            <person name="Natali L."/>
            <person name="Bassil N."/>
            <person name="Fernandez G.E."/>
            <person name="Lomsadze A."/>
            <person name="Armour M."/>
            <person name="Olukolu B."/>
            <person name="Poorten T."/>
            <person name="Britton C."/>
            <person name="Davik J."/>
            <person name="Ashrafi H."/>
            <person name="Aiden E.L."/>
            <person name="Borodovsky M."/>
            <person name="Worthington M."/>
        </authorList>
    </citation>
    <scope>NUCLEOTIDE SEQUENCE [LARGE SCALE GENOMIC DNA]</scope>
    <source>
        <strain evidence="7">PI 553951</strain>
    </source>
</reference>
<dbReference type="Pfam" id="PF00854">
    <property type="entry name" value="PTR2"/>
    <property type="match status" value="1"/>
</dbReference>
<feature type="transmembrane region" description="Helical" evidence="6">
    <location>
        <begin position="336"/>
        <end position="357"/>
    </location>
</feature>
<feature type="transmembrane region" description="Helical" evidence="6">
    <location>
        <begin position="378"/>
        <end position="395"/>
    </location>
</feature>
<dbReference type="AlphaFoldDB" id="A0AAW1W732"/>
<evidence type="ECO:0000256" key="4">
    <source>
        <dbReference type="ARBA" id="ARBA00022989"/>
    </source>
</evidence>
<sequence length="542" mass="59530">MGEGWGNGERAMEHATTHCSSGELNFQSPPKKAVGGWKAVKYILGNETFEKLASMSLVANLVLYLHTKYNLDNVVSADVFNIWSGSCNVAPLLGAYLADTHMGKFYTLLYSSIASLLGMGVLTLTASLHELTPPACNGQAQCEQTQCMAEACPLCGSGIAPLTGVVYIQTNISWVVGFAIPAGCFAISIVIFLLGQKLYIRVKPQGSTFGDLLKVIVAAFRKCSTKTSGQSLYDAPSIGPESEQTTLAHRERFKFLDKAAAIVDLNELDNNGKPKNGWRLCSVQQVEQLKSVIALLPVWLSGIGCFIGMQQMSSFGIFQAIQTNKKIGNKFEIPPAWMGLTPMIALSIWIIIYESIYIPRMQKRNNDESGRLTMETRFKIGIVMSILCMVVAGLTEMKRRNSALENRSFESPITVALLVPQFALSGLIEAFAAIALLELLTTQWPKNMRTFAGAVFFLSLSIASYCTSILVNIVKKLTGLNGNTSWMGGNDLNKNRLDYYYYCIAGLGVINLLYFQLIARHFLNAVDHDHSRITSNGDEERQ</sequence>
<dbReference type="GO" id="GO:0016020">
    <property type="term" value="C:membrane"/>
    <property type="evidence" value="ECO:0007669"/>
    <property type="project" value="UniProtKB-SubCell"/>
</dbReference>
<dbReference type="InterPro" id="IPR000109">
    <property type="entry name" value="POT_fam"/>
</dbReference>
<protein>
    <submittedName>
        <fullName evidence="7">Uncharacterized protein</fullName>
    </submittedName>
</protein>
<keyword evidence="4 6" id="KW-1133">Transmembrane helix</keyword>
<evidence type="ECO:0000256" key="3">
    <source>
        <dbReference type="ARBA" id="ARBA00022692"/>
    </source>
</evidence>
<dbReference type="EMBL" id="JBEDUW010000006">
    <property type="protein sequence ID" value="KAK9920574.1"/>
    <property type="molecule type" value="Genomic_DNA"/>
</dbReference>
<evidence type="ECO:0000256" key="2">
    <source>
        <dbReference type="ARBA" id="ARBA00005982"/>
    </source>
</evidence>
<feature type="transmembrane region" description="Helical" evidence="6">
    <location>
        <begin position="172"/>
        <end position="194"/>
    </location>
</feature>
<proteinExistence type="inferred from homology"/>